<comment type="caution">
    <text evidence="1">The sequence shown here is derived from an EMBL/GenBank/DDBJ whole genome shotgun (WGS) entry which is preliminary data.</text>
</comment>
<evidence type="ECO:0000313" key="2">
    <source>
        <dbReference type="Proteomes" id="UP000031668"/>
    </source>
</evidence>
<proteinExistence type="predicted"/>
<reference evidence="1 2" key="1">
    <citation type="journal article" date="2014" name="Genome Biol. Evol.">
        <title>The genome of the myxosporean Thelohanellus kitauei shows adaptations to nutrient acquisition within its fish host.</title>
        <authorList>
            <person name="Yang Y."/>
            <person name="Xiong J."/>
            <person name="Zhou Z."/>
            <person name="Huo F."/>
            <person name="Miao W."/>
            <person name="Ran C."/>
            <person name="Liu Y."/>
            <person name="Zhang J."/>
            <person name="Feng J."/>
            <person name="Wang M."/>
            <person name="Wang M."/>
            <person name="Wang L."/>
            <person name="Yao B."/>
        </authorList>
    </citation>
    <scope>NUCLEOTIDE SEQUENCE [LARGE SCALE GENOMIC DNA]</scope>
    <source>
        <strain evidence="1">Wuqing</strain>
    </source>
</reference>
<dbReference type="Proteomes" id="UP000031668">
    <property type="component" value="Unassembled WGS sequence"/>
</dbReference>
<organism evidence="1 2">
    <name type="scientific">Thelohanellus kitauei</name>
    <name type="common">Myxosporean</name>
    <dbReference type="NCBI Taxonomy" id="669202"/>
    <lineage>
        <taxon>Eukaryota</taxon>
        <taxon>Metazoa</taxon>
        <taxon>Cnidaria</taxon>
        <taxon>Myxozoa</taxon>
        <taxon>Myxosporea</taxon>
        <taxon>Bivalvulida</taxon>
        <taxon>Platysporina</taxon>
        <taxon>Myxobolidae</taxon>
        <taxon>Thelohanellus</taxon>
    </lineage>
</organism>
<keyword evidence="2" id="KW-1185">Reference proteome</keyword>
<sequence>MNIVSATKCKTAIIFECIKLNHTYPSSLPGLHVASARLGISLKKFTHAKKATSNEVAAGPICGKAEKNLNVVSDCLKAQCLNIPPDISGVCLKLCGLLSQYNLLSFHNPFETARAILEYVSTIFHNNSIEKVYSRKISESGKINSLMLPVFGVLKRNEDVPLTWDLFIECLNFIEASSYRQICALIDSNSRKYRFLMNKIKSYRDEYESERYEYDNHQIKYDSHKGVIMHLIHSGYSDEDISKVDVDSICREYHVDRLSNMSEQDFDREVSLDIKTFVEKKMWSNLLH</sequence>
<name>A0A0C2MCG9_THEKT</name>
<dbReference type="AlphaFoldDB" id="A0A0C2MCG9"/>
<protein>
    <submittedName>
        <fullName evidence="1">Uncharacterized protein</fullName>
    </submittedName>
</protein>
<accession>A0A0C2MCG9</accession>
<dbReference type="EMBL" id="JWZT01004092">
    <property type="protein sequence ID" value="KII64806.1"/>
    <property type="molecule type" value="Genomic_DNA"/>
</dbReference>
<evidence type="ECO:0000313" key="1">
    <source>
        <dbReference type="EMBL" id="KII64806.1"/>
    </source>
</evidence>
<gene>
    <name evidence="1" type="ORF">RF11_07114</name>
</gene>